<dbReference type="InterPro" id="IPR050583">
    <property type="entry name" value="Mycobacterial_A85_antigen"/>
</dbReference>
<evidence type="ECO:0000313" key="2">
    <source>
        <dbReference type="EMBL" id="MBR7675668.1"/>
    </source>
</evidence>
<dbReference type="InterPro" id="IPR029058">
    <property type="entry name" value="AB_hydrolase_fold"/>
</dbReference>
<evidence type="ECO:0000313" key="3">
    <source>
        <dbReference type="Proteomes" id="UP000675554"/>
    </source>
</evidence>
<dbReference type="AlphaFoldDB" id="A0A8T4IVI6"/>
<dbReference type="PANTHER" id="PTHR48098">
    <property type="entry name" value="ENTEROCHELIN ESTERASE-RELATED"/>
    <property type="match status" value="1"/>
</dbReference>
<feature type="region of interest" description="Disordered" evidence="1">
    <location>
        <begin position="1"/>
        <end position="39"/>
    </location>
</feature>
<dbReference type="EMBL" id="JAGSMN010000510">
    <property type="protein sequence ID" value="MBR7675668.1"/>
    <property type="molecule type" value="Genomic_DNA"/>
</dbReference>
<gene>
    <name evidence="2" type="ORF">KDA82_22135</name>
</gene>
<feature type="compositionally biased region" description="Low complexity" evidence="1">
    <location>
        <begin position="12"/>
        <end position="39"/>
    </location>
</feature>
<sequence>MTTAGLGALPVTASGAPGGESAASATSGRTGGPSAVGTTVAGGARVVSEEWTDERTVELKVESPAVGKTLPVRLLLPTGWKDRPDRTWPVLYLLQGAHDDYTSWTRETDIESFTADKDVITVMPESGPTGIPTAWWNSGRGGPDYEAFILEEVTAILEASYRAGDARAVAGVSTGGYGAMAFASRHPGMFGAAAAYSGILHTRLPSVPTLLFAIVARELLSPLSMWGSPLFQSDNWKARDPYAQAEKLRGTELYISAGTGIVGGGDDDPLDGKILESSVWPTTKSFTNRLEDLDIPATVDLYTGGAHAWPYWQREFHDSWPELAKGLGLPASPSRG</sequence>
<keyword evidence="3" id="KW-1185">Reference proteome</keyword>
<dbReference type="SUPFAM" id="SSF53474">
    <property type="entry name" value="alpha/beta-Hydrolases"/>
    <property type="match status" value="1"/>
</dbReference>
<evidence type="ECO:0000256" key="1">
    <source>
        <dbReference type="SAM" id="MobiDB-lite"/>
    </source>
</evidence>
<dbReference type="InterPro" id="IPR000801">
    <property type="entry name" value="Esterase-like"/>
</dbReference>
<accession>A0A8T4IVI6</accession>
<dbReference type="PANTHER" id="PTHR48098:SF1">
    <property type="entry name" value="DIACYLGLYCEROL ACYLTRANSFERASE_MYCOLYLTRANSFERASE AG85A"/>
    <property type="match status" value="1"/>
</dbReference>
<dbReference type="Gene3D" id="3.40.50.1820">
    <property type="entry name" value="alpha/beta hydrolase"/>
    <property type="match status" value="1"/>
</dbReference>
<protein>
    <submittedName>
        <fullName evidence="2">Esterase</fullName>
    </submittedName>
</protein>
<name>A0A8T4IVI6_9ACTN</name>
<dbReference type="GO" id="GO:0016747">
    <property type="term" value="F:acyltransferase activity, transferring groups other than amino-acyl groups"/>
    <property type="evidence" value="ECO:0007669"/>
    <property type="project" value="TreeGrafter"/>
</dbReference>
<reference evidence="2" key="1">
    <citation type="submission" date="2021-04" db="EMBL/GenBank/DDBJ databases">
        <title>Sequencing of actinobacteria type strains.</title>
        <authorList>
            <person name="Nguyen G.-S."/>
            <person name="Wentzel A."/>
        </authorList>
    </citation>
    <scope>NUCLEOTIDE SEQUENCE</scope>
    <source>
        <strain evidence="2">DSM 42095</strain>
    </source>
</reference>
<organism evidence="2 3">
    <name type="scientific">Streptomyces daliensis</name>
    <dbReference type="NCBI Taxonomy" id="299421"/>
    <lineage>
        <taxon>Bacteria</taxon>
        <taxon>Bacillati</taxon>
        <taxon>Actinomycetota</taxon>
        <taxon>Actinomycetes</taxon>
        <taxon>Kitasatosporales</taxon>
        <taxon>Streptomycetaceae</taxon>
        <taxon>Streptomyces</taxon>
    </lineage>
</organism>
<comment type="caution">
    <text evidence="2">The sequence shown here is derived from an EMBL/GenBank/DDBJ whole genome shotgun (WGS) entry which is preliminary data.</text>
</comment>
<dbReference type="Proteomes" id="UP000675554">
    <property type="component" value="Unassembled WGS sequence"/>
</dbReference>
<proteinExistence type="predicted"/>
<dbReference type="Pfam" id="PF00756">
    <property type="entry name" value="Esterase"/>
    <property type="match status" value="1"/>
</dbReference>